<protein>
    <submittedName>
        <fullName evidence="1">Uncharacterized protein</fullName>
    </submittedName>
</protein>
<reference evidence="1 2" key="1">
    <citation type="submission" date="2008-10" db="EMBL/GenBank/DDBJ databases">
        <title>Draft genome sequence of Desulvovibrio piger (ATCC 29098).</title>
        <authorList>
            <person name="Sudarsanam P."/>
            <person name="Ley R."/>
            <person name="Guruge J."/>
            <person name="Turnbaugh P.J."/>
            <person name="Mahowald M."/>
            <person name="Liep D."/>
            <person name="Gordon J."/>
        </authorList>
    </citation>
    <scope>NUCLEOTIDE SEQUENCE [LARGE SCALE GENOMIC DNA]</scope>
    <source>
        <strain evidence="1 2">ATCC 29098</strain>
    </source>
</reference>
<evidence type="ECO:0000313" key="1">
    <source>
        <dbReference type="EMBL" id="EEB33758.1"/>
    </source>
</evidence>
<proteinExistence type="predicted"/>
<dbReference type="Proteomes" id="UP000003676">
    <property type="component" value="Unassembled WGS sequence"/>
</dbReference>
<organism evidence="1 2">
    <name type="scientific">Desulfovibrio piger ATCC 29098</name>
    <dbReference type="NCBI Taxonomy" id="411464"/>
    <lineage>
        <taxon>Bacteria</taxon>
        <taxon>Pseudomonadati</taxon>
        <taxon>Thermodesulfobacteriota</taxon>
        <taxon>Desulfovibrionia</taxon>
        <taxon>Desulfovibrionales</taxon>
        <taxon>Desulfovibrionaceae</taxon>
        <taxon>Desulfovibrio</taxon>
    </lineage>
</organism>
<accession>B6WTF2</accession>
<dbReference type="HOGENOM" id="CLU_3079218_0_0_7"/>
<dbReference type="AlphaFoldDB" id="B6WTF2"/>
<dbReference type="EMBL" id="ABXU01000031">
    <property type="protein sequence ID" value="EEB33758.1"/>
    <property type="molecule type" value="Genomic_DNA"/>
</dbReference>
<name>B6WTF2_9BACT</name>
<gene>
    <name evidence="1" type="ORF">DESPIG_01358</name>
</gene>
<reference evidence="1 2" key="2">
    <citation type="submission" date="2008-10" db="EMBL/GenBank/DDBJ databases">
        <authorList>
            <person name="Fulton L."/>
            <person name="Clifton S."/>
            <person name="Fulton B."/>
            <person name="Xu J."/>
            <person name="Minx P."/>
            <person name="Pepin K.H."/>
            <person name="Johnson M."/>
            <person name="Bhonagiri V."/>
            <person name="Nash W.E."/>
            <person name="Mardis E.R."/>
            <person name="Wilson R.K."/>
        </authorList>
    </citation>
    <scope>NUCLEOTIDE SEQUENCE [LARGE SCALE GENOMIC DNA]</scope>
    <source>
        <strain evidence="1 2">ATCC 29098</strain>
    </source>
</reference>
<comment type="caution">
    <text evidence="1">The sequence shown here is derived from an EMBL/GenBank/DDBJ whole genome shotgun (WGS) entry which is preliminary data.</text>
</comment>
<evidence type="ECO:0000313" key="2">
    <source>
        <dbReference type="Proteomes" id="UP000003676"/>
    </source>
</evidence>
<sequence length="52" mass="5651">MQGKNAPPCRDCSPMACLVAYAVAARKIFQIFARQPFSARPFPHAALILSTS</sequence>